<feature type="region of interest" description="Disordered" evidence="1">
    <location>
        <begin position="187"/>
        <end position="208"/>
    </location>
</feature>
<dbReference type="Gene3D" id="1.25.40.10">
    <property type="entry name" value="Tetratricopeptide repeat domain"/>
    <property type="match status" value="1"/>
</dbReference>
<feature type="compositionally biased region" description="Basic and acidic residues" evidence="1">
    <location>
        <begin position="187"/>
        <end position="202"/>
    </location>
</feature>
<sequence length="226" mass="24149">MLFDLRGRGRRRTVQAIYLSLALLMGGGLVFFGIGGDVQGGLADAIRGDGTAVEDIYSERIDAAEKKLAADPQDAPTWANLAKLRFQQAGTGENFNQSTGAFTDGGLKELRRSEIAWDKYLALDPKKPDDRVANLMVQAFIGLNKLPKAVQAMEIVVDAREPTPQLFVQLATYAYAAGQTRKGDLAAGKAEELAKPEDREQIKAQLQSAKTQAAQAAAQGAGAAAE</sequence>
<dbReference type="OrthoDB" id="5244366at2"/>
<dbReference type="InterPro" id="IPR011990">
    <property type="entry name" value="TPR-like_helical_dom_sf"/>
</dbReference>
<dbReference type="EMBL" id="PYYB01000001">
    <property type="protein sequence ID" value="PTL59266.1"/>
    <property type="molecule type" value="Genomic_DNA"/>
</dbReference>
<gene>
    <name evidence="3" type="ORF">C7Y72_06170</name>
</gene>
<evidence type="ECO:0008006" key="5">
    <source>
        <dbReference type="Google" id="ProtNLM"/>
    </source>
</evidence>
<dbReference type="Proteomes" id="UP000240739">
    <property type="component" value="Unassembled WGS sequence"/>
</dbReference>
<dbReference type="RefSeq" id="WP_107567733.1">
    <property type="nucleotide sequence ID" value="NZ_PYYB01000001.1"/>
</dbReference>
<evidence type="ECO:0000256" key="2">
    <source>
        <dbReference type="SAM" id="Phobius"/>
    </source>
</evidence>
<comment type="caution">
    <text evidence="3">The sequence shown here is derived from an EMBL/GenBank/DDBJ whole genome shotgun (WGS) entry which is preliminary data.</text>
</comment>
<reference evidence="3 4" key="1">
    <citation type="submission" date="2018-03" db="EMBL/GenBank/DDBJ databases">
        <title>Aquarubrobacter algicola gen. nov., sp. nov., a novel actinobacterium isolated from shallow eutrophic lake during the end of cyanobacterial harmful algal blooms.</title>
        <authorList>
            <person name="Chun S.J."/>
        </authorList>
    </citation>
    <scope>NUCLEOTIDE SEQUENCE [LARGE SCALE GENOMIC DNA]</scope>
    <source>
        <strain evidence="3 4">Seoho-28</strain>
    </source>
</reference>
<keyword evidence="2" id="KW-0812">Transmembrane</keyword>
<organism evidence="3 4">
    <name type="scientific">Paraconexibacter algicola</name>
    <dbReference type="NCBI Taxonomy" id="2133960"/>
    <lineage>
        <taxon>Bacteria</taxon>
        <taxon>Bacillati</taxon>
        <taxon>Actinomycetota</taxon>
        <taxon>Thermoleophilia</taxon>
        <taxon>Solirubrobacterales</taxon>
        <taxon>Paraconexibacteraceae</taxon>
        <taxon>Paraconexibacter</taxon>
    </lineage>
</organism>
<keyword evidence="2" id="KW-0472">Membrane</keyword>
<proteinExistence type="predicted"/>
<name>A0A2T4UJ52_9ACTN</name>
<keyword evidence="4" id="KW-1185">Reference proteome</keyword>
<evidence type="ECO:0000313" key="4">
    <source>
        <dbReference type="Proteomes" id="UP000240739"/>
    </source>
</evidence>
<accession>A0A2T4UJ52</accession>
<evidence type="ECO:0000256" key="1">
    <source>
        <dbReference type="SAM" id="MobiDB-lite"/>
    </source>
</evidence>
<dbReference type="AlphaFoldDB" id="A0A2T4UJ52"/>
<keyword evidence="2" id="KW-1133">Transmembrane helix</keyword>
<feature type="transmembrane region" description="Helical" evidence="2">
    <location>
        <begin position="16"/>
        <end position="34"/>
    </location>
</feature>
<evidence type="ECO:0000313" key="3">
    <source>
        <dbReference type="EMBL" id="PTL59266.1"/>
    </source>
</evidence>
<protein>
    <recommendedName>
        <fullName evidence="5">Tetratricopeptide repeat protein</fullName>
    </recommendedName>
</protein>